<comment type="similarity">
    <text evidence="1 2">Belongs to the arylamine N-acetyltransferase family.</text>
</comment>
<dbReference type="SUPFAM" id="SSF54001">
    <property type="entry name" value="Cysteine proteinases"/>
    <property type="match status" value="1"/>
</dbReference>
<evidence type="ECO:0000313" key="4">
    <source>
        <dbReference type="Proteomes" id="UP000298050"/>
    </source>
</evidence>
<dbReference type="GO" id="GO:0016407">
    <property type="term" value="F:acetyltransferase activity"/>
    <property type="evidence" value="ECO:0007669"/>
    <property type="project" value="InterPro"/>
</dbReference>
<keyword evidence="3" id="KW-0808">Transferase</keyword>
<name>A0A4Z0M0I9_9GAMM</name>
<reference evidence="3 4" key="1">
    <citation type="submission" date="2019-04" db="EMBL/GenBank/DDBJ databases">
        <title>Taxonomy of novel Haliea sp. from mangrove soil of West Coast of India.</title>
        <authorList>
            <person name="Verma A."/>
            <person name="Kumar P."/>
            <person name="Krishnamurthi S."/>
        </authorList>
    </citation>
    <scope>NUCLEOTIDE SEQUENCE [LARGE SCALE GENOMIC DNA]</scope>
    <source>
        <strain evidence="3 4">SAOS-164</strain>
    </source>
</reference>
<evidence type="ECO:0000256" key="2">
    <source>
        <dbReference type="RuleBase" id="RU003452"/>
    </source>
</evidence>
<dbReference type="PRINTS" id="PR01543">
    <property type="entry name" value="ANATRNSFRASE"/>
</dbReference>
<dbReference type="Pfam" id="PF00797">
    <property type="entry name" value="Acetyltransf_2"/>
    <property type="match status" value="1"/>
</dbReference>
<evidence type="ECO:0000313" key="3">
    <source>
        <dbReference type="EMBL" id="TGD72805.1"/>
    </source>
</evidence>
<dbReference type="InterPro" id="IPR038765">
    <property type="entry name" value="Papain-like_cys_pep_sf"/>
</dbReference>
<dbReference type="InterPro" id="IPR001447">
    <property type="entry name" value="Arylamine_N-AcTrfase"/>
</dbReference>
<protein>
    <submittedName>
        <fullName evidence="3">Arylamine N-acetyltransferase</fullName>
    </submittedName>
</protein>
<dbReference type="PANTHER" id="PTHR11786">
    <property type="entry name" value="N-HYDROXYARYLAMINE O-ACETYLTRANSFERASE"/>
    <property type="match status" value="1"/>
</dbReference>
<gene>
    <name evidence="3" type="ORF">E4634_14915</name>
</gene>
<dbReference type="PANTHER" id="PTHR11786:SF0">
    <property type="entry name" value="ARYLAMINE N-ACETYLTRANSFERASE 4-RELATED"/>
    <property type="match status" value="1"/>
</dbReference>
<evidence type="ECO:0000256" key="1">
    <source>
        <dbReference type="ARBA" id="ARBA00006547"/>
    </source>
</evidence>
<keyword evidence="4" id="KW-1185">Reference proteome</keyword>
<accession>A0A4Z0M0I9</accession>
<comment type="caution">
    <text evidence="3">The sequence shown here is derived from an EMBL/GenBank/DDBJ whole genome shotgun (WGS) entry which is preliminary data.</text>
</comment>
<dbReference type="EMBL" id="SRLE01000009">
    <property type="protein sequence ID" value="TGD72805.1"/>
    <property type="molecule type" value="Genomic_DNA"/>
</dbReference>
<dbReference type="AlphaFoldDB" id="A0A4Z0M0I9"/>
<proteinExistence type="inferred from homology"/>
<dbReference type="Proteomes" id="UP000298050">
    <property type="component" value="Unassembled WGS sequence"/>
</dbReference>
<dbReference type="Gene3D" id="2.40.128.150">
    <property type="entry name" value="Cysteine proteinases"/>
    <property type="match status" value="1"/>
</dbReference>
<sequence>MVGDSPESGASRQLLPRDETAFQGAGSVTDARQHLVDLEDYFRRIGFTGEPRADQATLYTLHALHVDAIPFEALDVLMDRGISLSPPAIEEKLVHRRRGGYCLEQNLLLMNVLRQLGFEVEGLSARVRWMLSDDAPSTPRTHVALKVRLGERQWLADVGFGGSSLPRPLDLASDEAQSTCHESYRLQAIPGGWRIALSRQGRWLPLYDICDDPQSRADYEMMNWYTSRHLDSHFRRDLRVARTTPQRRYTLNNRRFTVSSGDQVLEQRDLDAVQLASTLADTFGLAVEHDLLPVLESIAKRTQ</sequence>
<dbReference type="Gene3D" id="3.30.2140.10">
    <property type="entry name" value="Arylamine N-acetyltransferase"/>
    <property type="match status" value="1"/>
</dbReference>
<organism evidence="3 4">
    <name type="scientific">Mangrovimicrobium sediminis</name>
    <dbReference type="NCBI Taxonomy" id="2562682"/>
    <lineage>
        <taxon>Bacteria</taxon>
        <taxon>Pseudomonadati</taxon>
        <taxon>Pseudomonadota</taxon>
        <taxon>Gammaproteobacteria</taxon>
        <taxon>Cellvibrionales</taxon>
        <taxon>Halieaceae</taxon>
        <taxon>Mangrovimicrobium</taxon>
    </lineage>
</organism>
<dbReference type="OrthoDB" id="7181050at2"/>